<evidence type="ECO:0000256" key="2">
    <source>
        <dbReference type="ARBA" id="ARBA00006771"/>
    </source>
</evidence>
<comment type="similarity">
    <text evidence="2 8">Belongs to the MICOS complex subunit Mic13 family.</text>
</comment>
<organism evidence="10 11">
    <name type="scientific">Drosophila kikkawai</name>
    <name type="common">Fruit fly</name>
    <dbReference type="NCBI Taxonomy" id="30033"/>
    <lineage>
        <taxon>Eukaryota</taxon>
        <taxon>Metazoa</taxon>
        <taxon>Ecdysozoa</taxon>
        <taxon>Arthropoda</taxon>
        <taxon>Hexapoda</taxon>
        <taxon>Insecta</taxon>
        <taxon>Pterygota</taxon>
        <taxon>Neoptera</taxon>
        <taxon>Endopterygota</taxon>
        <taxon>Diptera</taxon>
        <taxon>Brachycera</taxon>
        <taxon>Muscomorpha</taxon>
        <taxon>Ephydroidea</taxon>
        <taxon>Drosophilidae</taxon>
        <taxon>Drosophila</taxon>
        <taxon>Sophophora</taxon>
    </lineage>
</organism>
<comment type="subcellular location">
    <subcellularLocation>
        <location evidence="1 8">Mitochondrion inner membrane</location>
        <topology evidence="1 8">Single-pass membrane protein</topology>
    </subcellularLocation>
</comment>
<comment type="function">
    <text evidence="8">Component of the MICOS complex, a large protein complex of the mitochondrial inner membrane that plays crucial roles in the maintenance of crista junctions, inner membrane architecture, and formation of contact sites to the outer membrane.</text>
</comment>
<gene>
    <name evidence="11" type="primary">LOC108081982</name>
</gene>
<keyword evidence="6 8" id="KW-0496">Mitochondrion</keyword>
<keyword evidence="7" id="KW-0472">Membrane</keyword>
<keyword evidence="3" id="KW-0812">Transmembrane</keyword>
<evidence type="ECO:0000256" key="7">
    <source>
        <dbReference type="ARBA" id="ARBA00023136"/>
    </source>
</evidence>
<evidence type="ECO:0000256" key="3">
    <source>
        <dbReference type="ARBA" id="ARBA00022692"/>
    </source>
</evidence>
<evidence type="ECO:0000256" key="4">
    <source>
        <dbReference type="ARBA" id="ARBA00022792"/>
    </source>
</evidence>
<sequence length="119" mass="13896">MAFLLFRIALVAGTVYATQELGIWDSADHTVILFENAKREIQPFAKDLMHRFCSWRCDKDCEDKQTEVKPWRESMVDAWNETVKRSFCVLGVKLPSYYHRFSEDFAQGLDDMVSSPENH</sequence>
<evidence type="ECO:0000256" key="6">
    <source>
        <dbReference type="ARBA" id="ARBA00023128"/>
    </source>
</evidence>
<dbReference type="OrthoDB" id="5948578at2759"/>
<dbReference type="GO" id="GO:0042407">
    <property type="term" value="P:cristae formation"/>
    <property type="evidence" value="ECO:0007669"/>
    <property type="project" value="TreeGrafter"/>
</dbReference>
<dbReference type="Pfam" id="PF15884">
    <property type="entry name" value="QIL1"/>
    <property type="match status" value="1"/>
</dbReference>
<keyword evidence="10" id="KW-1185">Reference proteome</keyword>
<proteinExistence type="inferred from homology"/>
<evidence type="ECO:0000256" key="1">
    <source>
        <dbReference type="ARBA" id="ARBA00004434"/>
    </source>
</evidence>
<evidence type="ECO:0000256" key="9">
    <source>
        <dbReference type="SAM" id="SignalP"/>
    </source>
</evidence>
<reference evidence="11" key="2">
    <citation type="submission" date="2025-08" db="UniProtKB">
        <authorList>
            <consortium name="RefSeq"/>
        </authorList>
    </citation>
    <scope>IDENTIFICATION</scope>
    <source>
        <strain evidence="11">14028-0561.14</strain>
        <tissue evidence="11">Whole fly</tissue>
    </source>
</reference>
<feature type="signal peptide" evidence="9">
    <location>
        <begin position="1"/>
        <end position="17"/>
    </location>
</feature>
<dbReference type="PANTHER" id="PTHR31816:SF3">
    <property type="entry name" value="MICOS COMPLEX SUBUNIT MIC13"/>
    <property type="match status" value="1"/>
</dbReference>
<evidence type="ECO:0000313" key="10">
    <source>
        <dbReference type="Proteomes" id="UP001652661"/>
    </source>
</evidence>
<feature type="chain" id="PRO_5027559990" description="MICOS complex subunit MIC13" evidence="9">
    <location>
        <begin position="18"/>
        <end position="119"/>
    </location>
</feature>
<accession>A0A6P4IUN0</accession>
<comment type="subunit">
    <text evidence="8">Component of the mitochondrial contact site and cristae organizing system (MICOS) complex.</text>
</comment>
<keyword evidence="4 8" id="KW-0999">Mitochondrion inner membrane</keyword>
<dbReference type="GO" id="GO:0044284">
    <property type="term" value="C:mitochondrial crista junction"/>
    <property type="evidence" value="ECO:0007669"/>
    <property type="project" value="TreeGrafter"/>
</dbReference>
<dbReference type="Proteomes" id="UP001652661">
    <property type="component" value="Chromosome 2L"/>
</dbReference>
<name>A0A6P4IUN0_DROKI</name>
<dbReference type="InterPro" id="IPR026769">
    <property type="entry name" value="Mic13"/>
</dbReference>
<evidence type="ECO:0000313" key="11">
    <source>
        <dbReference type="RefSeq" id="XP_017032707.1"/>
    </source>
</evidence>
<protein>
    <recommendedName>
        <fullName evidence="8">MICOS complex subunit MIC13</fullName>
    </recommendedName>
</protein>
<dbReference type="GeneID" id="108081982"/>
<keyword evidence="5" id="KW-1133">Transmembrane helix</keyword>
<evidence type="ECO:0000256" key="8">
    <source>
        <dbReference type="RuleBase" id="RU363009"/>
    </source>
</evidence>
<evidence type="ECO:0000256" key="5">
    <source>
        <dbReference type="ARBA" id="ARBA00022989"/>
    </source>
</evidence>
<reference evidence="10" key="1">
    <citation type="submission" date="2025-05" db="UniProtKB">
        <authorList>
            <consortium name="RefSeq"/>
        </authorList>
    </citation>
    <scope>NUCLEOTIDE SEQUENCE [LARGE SCALE GENOMIC DNA]</scope>
    <source>
        <strain evidence="10">14028-0561.14</strain>
    </source>
</reference>
<dbReference type="RefSeq" id="XP_017032707.1">
    <property type="nucleotide sequence ID" value="XM_017177218.3"/>
</dbReference>
<dbReference type="PANTHER" id="PTHR31816">
    <property type="entry name" value="MICOS COMPLEX SUBUNIT MIC13"/>
    <property type="match status" value="1"/>
</dbReference>
<dbReference type="GO" id="GO:0061617">
    <property type="term" value="C:MICOS complex"/>
    <property type="evidence" value="ECO:0007669"/>
    <property type="project" value="UniProtKB-UniRule"/>
</dbReference>
<keyword evidence="9" id="KW-0732">Signal</keyword>
<dbReference type="AlphaFoldDB" id="A0A6P4IUN0"/>